<dbReference type="AlphaFoldDB" id="A0A4R4KDQ5"/>
<comment type="subcellular location">
    <subcellularLocation>
        <location evidence="1">Membrane</location>
        <topology evidence="1">Multi-pass membrane protein</topology>
    </subcellularLocation>
</comment>
<keyword evidence="7" id="KW-1185">Reference proteome</keyword>
<dbReference type="EMBL" id="SMJU01000005">
    <property type="protein sequence ID" value="TDB66077.1"/>
    <property type="molecule type" value="Genomic_DNA"/>
</dbReference>
<dbReference type="InterPro" id="IPR003825">
    <property type="entry name" value="Colicin-V_CvpA"/>
</dbReference>
<dbReference type="RefSeq" id="WP_132117083.1">
    <property type="nucleotide sequence ID" value="NZ_SMJU01000005.1"/>
</dbReference>
<dbReference type="PANTHER" id="PTHR37306">
    <property type="entry name" value="COLICIN V PRODUCTION PROTEIN"/>
    <property type="match status" value="1"/>
</dbReference>
<feature type="transmembrane region" description="Helical" evidence="5">
    <location>
        <begin position="29"/>
        <end position="52"/>
    </location>
</feature>
<keyword evidence="2 5" id="KW-0812">Transmembrane</keyword>
<evidence type="ECO:0000256" key="1">
    <source>
        <dbReference type="ARBA" id="ARBA00004141"/>
    </source>
</evidence>
<dbReference type="Proteomes" id="UP000295706">
    <property type="component" value="Unassembled WGS sequence"/>
</dbReference>
<organism evidence="6 7">
    <name type="scientific">Arundinibacter roseus</name>
    <dbReference type="NCBI Taxonomy" id="2070510"/>
    <lineage>
        <taxon>Bacteria</taxon>
        <taxon>Pseudomonadati</taxon>
        <taxon>Bacteroidota</taxon>
        <taxon>Cytophagia</taxon>
        <taxon>Cytophagales</taxon>
        <taxon>Spirosomataceae</taxon>
        <taxon>Arundinibacter</taxon>
    </lineage>
</organism>
<evidence type="ECO:0000256" key="4">
    <source>
        <dbReference type="ARBA" id="ARBA00023136"/>
    </source>
</evidence>
<protein>
    <submittedName>
        <fullName evidence="6">CvpA family protein</fullName>
    </submittedName>
</protein>
<evidence type="ECO:0000313" key="7">
    <source>
        <dbReference type="Proteomes" id="UP000295706"/>
    </source>
</evidence>
<feature type="transmembrane region" description="Helical" evidence="5">
    <location>
        <begin position="104"/>
        <end position="124"/>
    </location>
</feature>
<name>A0A4R4KDQ5_9BACT</name>
<evidence type="ECO:0000256" key="2">
    <source>
        <dbReference type="ARBA" id="ARBA00022692"/>
    </source>
</evidence>
<evidence type="ECO:0000313" key="6">
    <source>
        <dbReference type="EMBL" id="TDB66077.1"/>
    </source>
</evidence>
<keyword evidence="4 5" id="KW-0472">Membrane</keyword>
<feature type="transmembrane region" description="Helical" evidence="5">
    <location>
        <begin position="64"/>
        <end position="84"/>
    </location>
</feature>
<keyword evidence="3 5" id="KW-1133">Transmembrane helix</keyword>
<evidence type="ECO:0000256" key="5">
    <source>
        <dbReference type="SAM" id="Phobius"/>
    </source>
</evidence>
<sequence>MKLLDLLIGIPLLWGAVNGYRKGLLVEIVGIAAFVVAMIVGFKFLGLGMEILEPHIGHTMARRILPYIGFSVLFFPTVFLLNQFGYSLRRSLKYSLLGTFDSLAGGAAGLFTWVFGASVFFWLLNTMGVTIPEHRTENTYLYPFIVPVAPTVITTAVEWMPAGSQLIRDWKQDYLSDDDSTAVN</sequence>
<dbReference type="OrthoDB" id="9799585at2"/>
<dbReference type="PANTHER" id="PTHR37306:SF1">
    <property type="entry name" value="COLICIN V PRODUCTION PROTEIN"/>
    <property type="match status" value="1"/>
</dbReference>
<evidence type="ECO:0000256" key="3">
    <source>
        <dbReference type="ARBA" id="ARBA00022989"/>
    </source>
</evidence>
<comment type="caution">
    <text evidence="6">The sequence shown here is derived from an EMBL/GenBank/DDBJ whole genome shotgun (WGS) entry which is preliminary data.</text>
</comment>
<dbReference type="Pfam" id="PF02674">
    <property type="entry name" value="Colicin_V"/>
    <property type="match status" value="1"/>
</dbReference>
<reference evidence="6 7" key="1">
    <citation type="submission" date="2019-02" db="EMBL/GenBank/DDBJ databases">
        <title>Arundinibacter roseus gen. nov., sp. nov., a new member of the family Cytophagaceae.</title>
        <authorList>
            <person name="Szuroczki S."/>
            <person name="Khayer B."/>
            <person name="Sproer C."/>
            <person name="Toumi M."/>
            <person name="Szabo A."/>
            <person name="Felfoldi T."/>
            <person name="Schumann P."/>
            <person name="Toth E."/>
        </authorList>
    </citation>
    <scope>NUCLEOTIDE SEQUENCE [LARGE SCALE GENOMIC DNA]</scope>
    <source>
        <strain evidence="6 7">DMA-k-7a</strain>
    </source>
</reference>
<dbReference type="GO" id="GO:0009403">
    <property type="term" value="P:toxin biosynthetic process"/>
    <property type="evidence" value="ECO:0007669"/>
    <property type="project" value="InterPro"/>
</dbReference>
<dbReference type="GO" id="GO:0016020">
    <property type="term" value="C:membrane"/>
    <property type="evidence" value="ECO:0007669"/>
    <property type="project" value="UniProtKB-SubCell"/>
</dbReference>
<gene>
    <name evidence="6" type="ORF">EZE20_09990</name>
</gene>
<proteinExistence type="predicted"/>
<accession>A0A4R4KDQ5</accession>